<gene>
    <name evidence="1" type="ORF">ST47_g8229</name>
</gene>
<organism evidence="1 2">
    <name type="scientific">Didymella rabiei</name>
    <name type="common">Chickpea ascochyta blight fungus</name>
    <name type="synonym">Mycosphaerella rabiei</name>
    <dbReference type="NCBI Taxonomy" id="5454"/>
    <lineage>
        <taxon>Eukaryota</taxon>
        <taxon>Fungi</taxon>
        <taxon>Dikarya</taxon>
        <taxon>Ascomycota</taxon>
        <taxon>Pezizomycotina</taxon>
        <taxon>Dothideomycetes</taxon>
        <taxon>Pleosporomycetidae</taxon>
        <taxon>Pleosporales</taxon>
        <taxon>Pleosporineae</taxon>
        <taxon>Didymellaceae</taxon>
        <taxon>Ascochyta</taxon>
    </lineage>
</organism>
<protein>
    <submittedName>
        <fullName evidence="1">Uncharacterized protein</fullName>
    </submittedName>
</protein>
<sequence length="144" mass="15702">MASATQSQTTYKSTIVFPSGRPPAKQEQSLALHRLMTSFSSAADRHDLTEILNGSCTLLTSVNAIRVEIWLQRSQSFALSCAEGFTRGRTSLVDATLVVRIRYLLIHGGASSSASRTVNARVGIRIDKETDRQSHADDAPSHSR</sequence>
<reference evidence="1 2" key="1">
    <citation type="journal article" date="2016" name="Sci. Rep.">
        <title>Draft genome sequencing and secretome analysis of fungal phytopathogen Ascochyta rabiei provides insight into the necrotrophic effector repertoire.</title>
        <authorList>
            <person name="Verma S."/>
            <person name="Gazara R.K."/>
            <person name="Nizam S."/>
            <person name="Parween S."/>
            <person name="Chattopadhyay D."/>
            <person name="Verma P.K."/>
        </authorList>
    </citation>
    <scope>NUCLEOTIDE SEQUENCE [LARGE SCALE GENOMIC DNA]</scope>
    <source>
        <strain evidence="1 2">ArDII</strain>
    </source>
</reference>
<proteinExistence type="predicted"/>
<dbReference type="AlphaFoldDB" id="A0A162ZIB4"/>
<dbReference type="Proteomes" id="UP000076837">
    <property type="component" value="Unassembled WGS sequence"/>
</dbReference>
<evidence type="ECO:0000313" key="1">
    <source>
        <dbReference type="EMBL" id="KZM20615.1"/>
    </source>
</evidence>
<comment type="caution">
    <text evidence="1">The sequence shown here is derived from an EMBL/GenBank/DDBJ whole genome shotgun (WGS) entry which is preliminary data.</text>
</comment>
<accession>A0A162ZIB4</accession>
<name>A0A162ZIB4_DIDRA</name>
<dbReference type="EMBL" id="JYNV01000274">
    <property type="protein sequence ID" value="KZM20615.1"/>
    <property type="molecule type" value="Genomic_DNA"/>
</dbReference>
<evidence type="ECO:0000313" key="2">
    <source>
        <dbReference type="Proteomes" id="UP000076837"/>
    </source>
</evidence>
<keyword evidence="2" id="KW-1185">Reference proteome</keyword>